<comment type="caution">
    <text evidence="3">The sequence shown here is derived from an EMBL/GenBank/DDBJ whole genome shotgun (WGS) entry which is preliminary data.</text>
</comment>
<feature type="region of interest" description="Disordered" evidence="1">
    <location>
        <begin position="1"/>
        <end position="23"/>
    </location>
</feature>
<dbReference type="AlphaFoldDB" id="A0A9D4SQB7"/>
<feature type="compositionally biased region" description="Polar residues" evidence="1">
    <location>
        <begin position="1"/>
        <end position="10"/>
    </location>
</feature>
<name>A0A9D4SQB7_RHISA</name>
<dbReference type="InterPro" id="IPR005162">
    <property type="entry name" value="Retrotrans_gag_dom"/>
</dbReference>
<protein>
    <recommendedName>
        <fullName evidence="2">Retrotransposon gag domain-containing protein</fullName>
    </recommendedName>
</protein>
<gene>
    <name evidence="3" type="ORF">HPB52_004937</name>
</gene>
<dbReference type="Pfam" id="PF03732">
    <property type="entry name" value="Retrotrans_gag"/>
    <property type="match status" value="1"/>
</dbReference>
<organism evidence="3 4">
    <name type="scientific">Rhipicephalus sanguineus</name>
    <name type="common">Brown dog tick</name>
    <name type="synonym">Ixodes sanguineus</name>
    <dbReference type="NCBI Taxonomy" id="34632"/>
    <lineage>
        <taxon>Eukaryota</taxon>
        <taxon>Metazoa</taxon>
        <taxon>Ecdysozoa</taxon>
        <taxon>Arthropoda</taxon>
        <taxon>Chelicerata</taxon>
        <taxon>Arachnida</taxon>
        <taxon>Acari</taxon>
        <taxon>Parasitiformes</taxon>
        <taxon>Ixodida</taxon>
        <taxon>Ixodoidea</taxon>
        <taxon>Ixodidae</taxon>
        <taxon>Rhipicephalinae</taxon>
        <taxon>Rhipicephalus</taxon>
        <taxon>Rhipicephalus</taxon>
    </lineage>
</organism>
<reference evidence="3" key="2">
    <citation type="submission" date="2021-09" db="EMBL/GenBank/DDBJ databases">
        <authorList>
            <person name="Jia N."/>
            <person name="Wang J."/>
            <person name="Shi W."/>
            <person name="Du L."/>
            <person name="Sun Y."/>
            <person name="Zhan W."/>
            <person name="Jiang J."/>
            <person name="Wang Q."/>
            <person name="Zhang B."/>
            <person name="Ji P."/>
            <person name="Sakyi L.B."/>
            <person name="Cui X."/>
            <person name="Yuan T."/>
            <person name="Jiang B."/>
            <person name="Yang W."/>
            <person name="Lam T.T.-Y."/>
            <person name="Chang Q."/>
            <person name="Ding S."/>
            <person name="Wang X."/>
            <person name="Zhu J."/>
            <person name="Ruan X."/>
            <person name="Zhao L."/>
            <person name="Wei J."/>
            <person name="Que T."/>
            <person name="Du C."/>
            <person name="Cheng J."/>
            <person name="Dai P."/>
            <person name="Han X."/>
            <person name="Huang E."/>
            <person name="Gao Y."/>
            <person name="Liu J."/>
            <person name="Shao H."/>
            <person name="Ye R."/>
            <person name="Li L."/>
            <person name="Wei W."/>
            <person name="Wang X."/>
            <person name="Wang C."/>
            <person name="Huo Q."/>
            <person name="Li W."/>
            <person name="Guo W."/>
            <person name="Chen H."/>
            <person name="Chen S."/>
            <person name="Zhou L."/>
            <person name="Zhou L."/>
            <person name="Ni X."/>
            <person name="Tian J."/>
            <person name="Zhou Y."/>
            <person name="Sheng Y."/>
            <person name="Liu T."/>
            <person name="Pan Y."/>
            <person name="Xia L."/>
            <person name="Li J."/>
            <person name="Zhao F."/>
            <person name="Cao W."/>
        </authorList>
    </citation>
    <scope>NUCLEOTIDE SEQUENCE</scope>
    <source>
        <strain evidence="3">Rsan-2018</strain>
        <tissue evidence="3">Larvae</tissue>
    </source>
</reference>
<dbReference type="VEuPathDB" id="VectorBase:RSAN_041437"/>
<feature type="domain" description="Retrotransposon gag" evidence="2">
    <location>
        <begin position="111"/>
        <end position="195"/>
    </location>
</feature>
<evidence type="ECO:0000259" key="2">
    <source>
        <dbReference type="Pfam" id="PF03732"/>
    </source>
</evidence>
<evidence type="ECO:0000313" key="4">
    <source>
        <dbReference type="Proteomes" id="UP000821837"/>
    </source>
</evidence>
<evidence type="ECO:0000313" key="3">
    <source>
        <dbReference type="EMBL" id="KAH7939022.1"/>
    </source>
</evidence>
<dbReference type="EMBL" id="JABSTV010001254">
    <property type="protein sequence ID" value="KAH7939022.1"/>
    <property type="molecule type" value="Genomic_DNA"/>
</dbReference>
<dbReference type="Proteomes" id="UP000821837">
    <property type="component" value="Chromosome 8"/>
</dbReference>
<sequence length="250" mass="28938">MEPTEGTANLTGRGDTGSGNGDTFTTRDFLQVLQENDRLLSTLLERLTVAGAAPPQPAPTFQVIPDLSQNISAFDGSEDAPSAREWIDNIRRTSMLHEWPAAYTLETAKARLLGAARDWYRSRSSQITPWEEFEVRFRRTFVSQTLVAERWRRMQERVQQRNESTTAYFHSKVRLCHEVNLDFIDTREQVLTGLRSRELCTMLLGRTHDDDDDLLHDILEFERIERERRELLEHATEALRLYRAWSVACP</sequence>
<proteinExistence type="predicted"/>
<reference evidence="3" key="1">
    <citation type="journal article" date="2020" name="Cell">
        <title>Large-Scale Comparative Analyses of Tick Genomes Elucidate Their Genetic Diversity and Vector Capacities.</title>
        <authorList>
            <consortium name="Tick Genome and Microbiome Consortium (TIGMIC)"/>
            <person name="Jia N."/>
            <person name="Wang J."/>
            <person name="Shi W."/>
            <person name="Du L."/>
            <person name="Sun Y."/>
            <person name="Zhan W."/>
            <person name="Jiang J.F."/>
            <person name="Wang Q."/>
            <person name="Zhang B."/>
            <person name="Ji P."/>
            <person name="Bell-Sakyi L."/>
            <person name="Cui X.M."/>
            <person name="Yuan T.T."/>
            <person name="Jiang B.G."/>
            <person name="Yang W.F."/>
            <person name="Lam T.T."/>
            <person name="Chang Q.C."/>
            <person name="Ding S.J."/>
            <person name="Wang X.J."/>
            <person name="Zhu J.G."/>
            <person name="Ruan X.D."/>
            <person name="Zhao L."/>
            <person name="Wei J.T."/>
            <person name="Ye R.Z."/>
            <person name="Que T.C."/>
            <person name="Du C.H."/>
            <person name="Zhou Y.H."/>
            <person name="Cheng J.X."/>
            <person name="Dai P.F."/>
            <person name="Guo W.B."/>
            <person name="Han X.H."/>
            <person name="Huang E.J."/>
            <person name="Li L.F."/>
            <person name="Wei W."/>
            <person name="Gao Y.C."/>
            <person name="Liu J.Z."/>
            <person name="Shao H.Z."/>
            <person name="Wang X."/>
            <person name="Wang C.C."/>
            <person name="Yang T.C."/>
            <person name="Huo Q.B."/>
            <person name="Li W."/>
            <person name="Chen H.Y."/>
            <person name="Chen S.E."/>
            <person name="Zhou L.G."/>
            <person name="Ni X.B."/>
            <person name="Tian J.H."/>
            <person name="Sheng Y."/>
            <person name="Liu T."/>
            <person name="Pan Y.S."/>
            <person name="Xia L.Y."/>
            <person name="Li J."/>
            <person name="Zhao F."/>
            <person name="Cao W.C."/>
        </authorList>
    </citation>
    <scope>NUCLEOTIDE SEQUENCE</scope>
    <source>
        <strain evidence="3">Rsan-2018</strain>
    </source>
</reference>
<evidence type="ECO:0000256" key="1">
    <source>
        <dbReference type="SAM" id="MobiDB-lite"/>
    </source>
</evidence>
<keyword evidence="4" id="KW-1185">Reference proteome</keyword>
<accession>A0A9D4SQB7</accession>